<accession>A0AA35P4A3</accession>
<keyword evidence="2" id="KW-1185">Reference proteome</keyword>
<protein>
    <submittedName>
        <fullName evidence="1">Uncharacterized protein</fullName>
    </submittedName>
</protein>
<organism evidence="1 2">
    <name type="scientific">Podarcis lilfordi</name>
    <name type="common">Lilford's wall lizard</name>
    <dbReference type="NCBI Taxonomy" id="74358"/>
    <lineage>
        <taxon>Eukaryota</taxon>
        <taxon>Metazoa</taxon>
        <taxon>Chordata</taxon>
        <taxon>Craniata</taxon>
        <taxon>Vertebrata</taxon>
        <taxon>Euteleostomi</taxon>
        <taxon>Lepidosauria</taxon>
        <taxon>Squamata</taxon>
        <taxon>Bifurcata</taxon>
        <taxon>Unidentata</taxon>
        <taxon>Episquamata</taxon>
        <taxon>Laterata</taxon>
        <taxon>Lacertibaenia</taxon>
        <taxon>Lacertidae</taxon>
        <taxon>Podarcis</taxon>
    </lineage>
</organism>
<evidence type="ECO:0000313" key="1">
    <source>
        <dbReference type="EMBL" id="CAI5771142.1"/>
    </source>
</evidence>
<sequence>MDGRKRKEKTNLIDIHALIRLIKYRTLGTAMQLKSVQNFRCRAVFAAKRIQEAYEKQMGQADQGCMPARMAINRLWLAASQISSSFPN</sequence>
<proteinExistence type="predicted"/>
<reference evidence="1" key="1">
    <citation type="submission" date="2022-12" db="EMBL/GenBank/DDBJ databases">
        <authorList>
            <person name="Alioto T."/>
            <person name="Alioto T."/>
            <person name="Gomez Garrido J."/>
        </authorList>
    </citation>
    <scope>NUCLEOTIDE SEQUENCE</scope>
</reference>
<dbReference type="AlphaFoldDB" id="A0AA35P4A3"/>
<name>A0AA35P4A3_9SAUR</name>
<evidence type="ECO:0000313" key="2">
    <source>
        <dbReference type="Proteomes" id="UP001178461"/>
    </source>
</evidence>
<dbReference type="EMBL" id="OX395128">
    <property type="protein sequence ID" value="CAI5771142.1"/>
    <property type="molecule type" value="Genomic_DNA"/>
</dbReference>
<gene>
    <name evidence="1" type="ORF">PODLI_1B041393</name>
</gene>
<dbReference type="Proteomes" id="UP001178461">
    <property type="component" value="Chromosome 3"/>
</dbReference>